<sequence length="184" mass="21594">MREVGPEEKYQWTEENLEQRKKGLGEVEDIEEIEEIKDMDIMGGPKSLLTYLMHTISGMGNSHMITYLNCQEYYKRTIRKVHVEGDGQILLCVLCMGLDYGIPGNGEEDRDEGQNLVRVREFMEMSKKMKQESRRVEEEVLEAEHGSDDWDVIFRKSEGYSTKHCPFHSYCERDEKMDLRVVDE</sequence>
<protein>
    <submittedName>
        <fullName evidence="1">Uncharacterized protein</fullName>
    </submittedName>
</protein>
<gene>
    <name evidence="1" type="ORF">L873DRAFT_1786171</name>
</gene>
<evidence type="ECO:0000313" key="1">
    <source>
        <dbReference type="EMBL" id="RPB04723.1"/>
    </source>
</evidence>
<keyword evidence="2" id="KW-1185">Reference proteome</keyword>
<evidence type="ECO:0000313" key="2">
    <source>
        <dbReference type="Proteomes" id="UP000276215"/>
    </source>
</evidence>
<dbReference type="Proteomes" id="UP000276215">
    <property type="component" value="Unassembled WGS sequence"/>
</dbReference>
<name>A0A3N4K316_9PEZI</name>
<dbReference type="EMBL" id="ML120357">
    <property type="protein sequence ID" value="RPB04723.1"/>
    <property type="molecule type" value="Genomic_DNA"/>
</dbReference>
<organism evidence="1 2">
    <name type="scientific">Choiromyces venosus 120613-1</name>
    <dbReference type="NCBI Taxonomy" id="1336337"/>
    <lineage>
        <taxon>Eukaryota</taxon>
        <taxon>Fungi</taxon>
        <taxon>Dikarya</taxon>
        <taxon>Ascomycota</taxon>
        <taxon>Pezizomycotina</taxon>
        <taxon>Pezizomycetes</taxon>
        <taxon>Pezizales</taxon>
        <taxon>Tuberaceae</taxon>
        <taxon>Choiromyces</taxon>
    </lineage>
</organism>
<dbReference type="AlphaFoldDB" id="A0A3N4K316"/>
<proteinExistence type="predicted"/>
<reference evidence="1 2" key="1">
    <citation type="journal article" date="2018" name="Nat. Ecol. Evol.">
        <title>Pezizomycetes genomes reveal the molecular basis of ectomycorrhizal truffle lifestyle.</title>
        <authorList>
            <person name="Murat C."/>
            <person name="Payen T."/>
            <person name="Noel B."/>
            <person name="Kuo A."/>
            <person name="Morin E."/>
            <person name="Chen J."/>
            <person name="Kohler A."/>
            <person name="Krizsan K."/>
            <person name="Balestrini R."/>
            <person name="Da Silva C."/>
            <person name="Montanini B."/>
            <person name="Hainaut M."/>
            <person name="Levati E."/>
            <person name="Barry K.W."/>
            <person name="Belfiori B."/>
            <person name="Cichocki N."/>
            <person name="Clum A."/>
            <person name="Dockter R.B."/>
            <person name="Fauchery L."/>
            <person name="Guy J."/>
            <person name="Iotti M."/>
            <person name="Le Tacon F."/>
            <person name="Lindquist E.A."/>
            <person name="Lipzen A."/>
            <person name="Malagnac F."/>
            <person name="Mello A."/>
            <person name="Molinier V."/>
            <person name="Miyauchi S."/>
            <person name="Poulain J."/>
            <person name="Riccioni C."/>
            <person name="Rubini A."/>
            <person name="Sitrit Y."/>
            <person name="Splivallo R."/>
            <person name="Traeger S."/>
            <person name="Wang M."/>
            <person name="Zifcakova L."/>
            <person name="Wipf D."/>
            <person name="Zambonelli A."/>
            <person name="Paolocci F."/>
            <person name="Nowrousian M."/>
            <person name="Ottonello S."/>
            <person name="Baldrian P."/>
            <person name="Spatafora J.W."/>
            <person name="Henrissat B."/>
            <person name="Nagy L.G."/>
            <person name="Aury J.M."/>
            <person name="Wincker P."/>
            <person name="Grigoriev I.V."/>
            <person name="Bonfante P."/>
            <person name="Martin F.M."/>
        </authorList>
    </citation>
    <scope>NUCLEOTIDE SEQUENCE [LARGE SCALE GENOMIC DNA]</scope>
    <source>
        <strain evidence="1 2">120613-1</strain>
    </source>
</reference>
<accession>A0A3N4K316</accession>